<dbReference type="EMBL" id="KB095811">
    <property type="protein sequence ID" value="ESO12711.1"/>
    <property type="molecule type" value="Genomic_DNA"/>
</dbReference>
<evidence type="ECO:0000313" key="8">
    <source>
        <dbReference type="EMBL" id="ESO12711.1"/>
    </source>
</evidence>
<evidence type="ECO:0000256" key="1">
    <source>
        <dbReference type="ARBA" id="ARBA00001974"/>
    </source>
</evidence>
<feature type="domain" description="Glucose-methanol-choline oxidoreductase C-terminal" evidence="7">
    <location>
        <begin position="393"/>
        <end position="534"/>
    </location>
</feature>
<dbReference type="CTD" id="20198248"/>
<organism evidence="9 10">
    <name type="scientific">Helobdella robusta</name>
    <name type="common">Californian leech</name>
    <dbReference type="NCBI Taxonomy" id="6412"/>
    <lineage>
        <taxon>Eukaryota</taxon>
        <taxon>Metazoa</taxon>
        <taxon>Spiralia</taxon>
        <taxon>Lophotrochozoa</taxon>
        <taxon>Annelida</taxon>
        <taxon>Clitellata</taxon>
        <taxon>Hirudinea</taxon>
        <taxon>Rhynchobdellida</taxon>
        <taxon>Glossiphoniidae</taxon>
        <taxon>Helobdella</taxon>
    </lineage>
</organism>
<dbReference type="OrthoDB" id="269227at2759"/>
<dbReference type="GO" id="GO:0050660">
    <property type="term" value="F:flavin adenine dinucleotide binding"/>
    <property type="evidence" value="ECO:0007669"/>
    <property type="project" value="InterPro"/>
</dbReference>
<dbReference type="OMA" id="EWHERIH"/>
<dbReference type="EnsemblMetazoa" id="HelroT159297">
    <property type="protein sequence ID" value="HelroP159297"/>
    <property type="gene ID" value="HelroG159297"/>
</dbReference>
<dbReference type="InterPro" id="IPR036188">
    <property type="entry name" value="FAD/NAD-bd_sf"/>
</dbReference>
<comment type="similarity">
    <text evidence="2">Belongs to the GMC oxidoreductase family.</text>
</comment>
<name>T1ENU8_HELRO</name>
<feature type="binding site" evidence="5">
    <location>
        <position position="202"/>
    </location>
    <ligand>
        <name>FAD</name>
        <dbReference type="ChEBI" id="CHEBI:57692"/>
    </ligand>
</feature>
<dbReference type="Gene3D" id="3.30.560.10">
    <property type="entry name" value="Glucose Oxidase, domain 3"/>
    <property type="match status" value="1"/>
</dbReference>
<dbReference type="InterPro" id="IPR012132">
    <property type="entry name" value="GMC_OxRdtase"/>
</dbReference>
<reference evidence="9" key="3">
    <citation type="submission" date="2015-06" db="UniProtKB">
        <authorList>
            <consortium name="EnsemblMetazoa"/>
        </authorList>
    </citation>
    <scope>IDENTIFICATION</scope>
</reference>
<dbReference type="InParanoid" id="T1ENU8"/>
<dbReference type="GO" id="GO:0016614">
    <property type="term" value="F:oxidoreductase activity, acting on CH-OH group of donors"/>
    <property type="evidence" value="ECO:0007669"/>
    <property type="project" value="InterPro"/>
</dbReference>
<dbReference type="GeneID" id="20198248"/>
<keyword evidence="4 5" id="KW-0274">FAD</keyword>
<dbReference type="HOGENOM" id="CLU_002865_7_0_1"/>
<dbReference type="eggNOG" id="KOG1238">
    <property type="taxonomic scope" value="Eukaryota"/>
</dbReference>
<dbReference type="KEGG" id="hro:HELRODRAFT_159297"/>
<gene>
    <name evidence="9" type="primary">20198248</name>
    <name evidence="8" type="ORF">HELRODRAFT_159297</name>
</gene>
<dbReference type="RefSeq" id="XP_009009431.1">
    <property type="nucleotide sequence ID" value="XM_009011183.1"/>
</dbReference>
<keyword evidence="3" id="KW-0285">Flavoprotein</keyword>
<evidence type="ECO:0000256" key="3">
    <source>
        <dbReference type="ARBA" id="ARBA00022630"/>
    </source>
</evidence>
<dbReference type="PANTHER" id="PTHR11552:SF147">
    <property type="entry name" value="CHOLINE DEHYDROGENASE, MITOCHONDRIAL"/>
    <property type="match status" value="1"/>
</dbReference>
<sequence>MSENENVKVLLLEAGSEHHSKNVLDIPAMSSEHHGTFMDWNYKIEPQKYACKSFINNQINWPQGRMLGGTDGFNHMIYIRGNPRDYDEWALNGCSGWSYEDVLPYFIKAENNKNMYYKQSDYHGSQGPLSVSDMSSTLLSEKFIMAAKEMKYDRLDVNGPKQLGVSLIQGLTSWGKREGVLNAYLYPSMNRDNLHVATHAYVRKVLFKGNQAVGIELFWNKTIRQVRAIKEVILSAGVIGSPHILMLSGIGPQKHLKKFDIPVIMDLPVGRNLQDHVTVLGLEFTIKNKIATTDKKTKSLSVLFDYLIFGKGVLTTSGYEATGFFTSAIQPSNITYPFIQVHLFNSMLGTVMSEERLTAIKSRLNMNNKVFTSLFGDMMYNEGFTLYPILLHPRSRGSVTLNSSNPYDKPIIDPNYLSEDQDVQILLEGIRLSERIVSTKEMKTIGAERSSRRHPFCEQHEDGSDEYWSCFIRHNTMSMHHGVGTCKMGAAGDIGAVVDDQLRVRGVKKLRVVDASVIPNIISGDINAAVIMIAEKAADLILNRKTVKKFGEKETHDEWHERIHKKDEL</sequence>
<dbReference type="PIRSF" id="PIRSF000137">
    <property type="entry name" value="Alcohol_oxidase"/>
    <property type="match status" value="1"/>
</dbReference>
<evidence type="ECO:0000256" key="2">
    <source>
        <dbReference type="ARBA" id="ARBA00010790"/>
    </source>
</evidence>
<proteinExistence type="inferred from homology"/>
<dbReference type="STRING" id="6412.T1ENU8"/>
<evidence type="ECO:0000313" key="10">
    <source>
        <dbReference type="Proteomes" id="UP000015101"/>
    </source>
</evidence>
<comment type="cofactor">
    <cofactor evidence="1 5">
        <name>FAD</name>
        <dbReference type="ChEBI" id="CHEBI:57692"/>
    </cofactor>
</comment>
<dbReference type="SUPFAM" id="SSF51905">
    <property type="entry name" value="FAD/NAD(P)-binding domain"/>
    <property type="match status" value="1"/>
</dbReference>
<dbReference type="EMBL" id="AMQM01000218">
    <property type="status" value="NOT_ANNOTATED_CDS"/>
    <property type="molecule type" value="Genomic_DNA"/>
</dbReference>
<dbReference type="Pfam" id="PF05199">
    <property type="entry name" value="GMC_oxred_C"/>
    <property type="match status" value="1"/>
</dbReference>
<protein>
    <recommendedName>
        <fullName evidence="11">Glucose-methanol-choline oxidoreductase N-terminal domain-containing protein</fullName>
    </recommendedName>
</protein>
<dbReference type="SUPFAM" id="SSF54373">
    <property type="entry name" value="FAD-linked reductases, C-terminal domain"/>
    <property type="match status" value="1"/>
</dbReference>
<evidence type="ECO:0000259" key="6">
    <source>
        <dbReference type="Pfam" id="PF00732"/>
    </source>
</evidence>
<feature type="domain" description="Glucose-methanol-choline oxidoreductase N-terminal" evidence="6">
    <location>
        <begin position="56"/>
        <end position="277"/>
    </location>
</feature>
<evidence type="ECO:0000313" key="9">
    <source>
        <dbReference type="EnsemblMetazoa" id="HelroP159297"/>
    </source>
</evidence>
<dbReference type="InterPro" id="IPR007867">
    <property type="entry name" value="GMC_OxRtase_C"/>
</dbReference>
<dbReference type="Gene3D" id="3.50.50.60">
    <property type="entry name" value="FAD/NAD(P)-binding domain"/>
    <property type="match status" value="1"/>
</dbReference>
<accession>T1ENU8</accession>
<dbReference type="FunCoup" id="T1ENU8">
    <property type="interactions" value="76"/>
</dbReference>
<dbReference type="Proteomes" id="UP000015101">
    <property type="component" value="Unassembled WGS sequence"/>
</dbReference>
<feature type="binding site" evidence="5">
    <location>
        <position position="70"/>
    </location>
    <ligand>
        <name>FAD</name>
        <dbReference type="ChEBI" id="CHEBI:57692"/>
    </ligand>
</feature>
<dbReference type="GO" id="GO:0016491">
    <property type="term" value="F:oxidoreductase activity"/>
    <property type="evidence" value="ECO:0000318"/>
    <property type="project" value="GO_Central"/>
</dbReference>
<reference evidence="8 10" key="2">
    <citation type="journal article" date="2013" name="Nature">
        <title>Insights into bilaterian evolution from three spiralian genomes.</title>
        <authorList>
            <person name="Simakov O."/>
            <person name="Marletaz F."/>
            <person name="Cho S.J."/>
            <person name="Edsinger-Gonzales E."/>
            <person name="Havlak P."/>
            <person name="Hellsten U."/>
            <person name="Kuo D.H."/>
            <person name="Larsson T."/>
            <person name="Lv J."/>
            <person name="Arendt D."/>
            <person name="Savage R."/>
            <person name="Osoegawa K."/>
            <person name="de Jong P."/>
            <person name="Grimwood J."/>
            <person name="Chapman J.A."/>
            <person name="Shapiro H."/>
            <person name="Aerts A."/>
            <person name="Otillar R.P."/>
            <person name="Terry A.Y."/>
            <person name="Boore J.L."/>
            <person name="Grigoriev I.V."/>
            <person name="Lindberg D.R."/>
            <person name="Seaver E.C."/>
            <person name="Weisblat D.A."/>
            <person name="Putnam N.H."/>
            <person name="Rokhsar D.S."/>
        </authorList>
    </citation>
    <scope>NUCLEOTIDE SEQUENCE</scope>
</reference>
<evidence type="ECO:0008006" key="11">
    <source>
        <dbReference type="Google" id="ProtNLM"/>
    </source>
</evidence>
<dbReference type="InterPro" id="IPR000172">
    <property type="entry name" value="GMC_OxRdtase_N"/>
</dbReference>
<evidence type="ECO:0000259" key="7">
    <source>
        <dbReference type="Pfam" id="PF05199"/>
    </source>
</evidence>
<evidence type="ECO:0000256" key="4">
    <source>
        <dbReference type="ARBA" id="ARBA00022827"/>
    </source>
</evidence>
<reference evidence="10" key="1">
    <citation type="submission" date="2012-12" db="EMBL/GenBank/DDBJ databases">
        <authorList>
            <person name="Hellsten U."/>
            <person name="Grimwood J."/>
            <person name="Chapman J.A."/>
            <person name="Shapiro H."/>
            <person name="Aerts A."/>
            <person name="Otillar R.P."/>
            <person name="Terry A.Y."/>
            <person name="Boore J.L."/>
            <person name="Simakov O."/>
            <person name="Marletaz F."/>
            <person name="Cho S.-J."/>
            <person name="Edsinger-Gonzales E."/>
            <person name="Havlak P."/>
            <person name="Kuo D.-H."/>
            <person name="Larsson T."/>
            <person name="Lv J."/>
            <person name="Arendt D."/>
            <person name="Savage R."/>
            <person name="Osoegawa K."/>
            <person name="de Jong P."/>
            <person name="Lindberg D.R."/>
            <person name="Seaver E.C."/>
            <person name="Weisblat D.A."/>
            <person name="Putnam N.H."/>
            <person name="Grigoriev I.V."/>
            <person name="Rokhsar D.S."/>
        </authorList>
    </citation>
    <scope>NUCLEOTIDE SEQUENCE</scope>
</reference>
<dbReference type="Pfam" id="PF00732">
    <property type="entry name" value="GMC_oxred_N"/>
    <property type="match status" value="1"/>
</dbReference>
<keyword evidence="10" id="KW-1185">Reference proteome</keyword>
<dbReference type="PANTHER" id="PTHR11552">
    <property type="entry name" value="GLUCOSE-METHANOL-CHOLINE GMC OXIDOREDUCTASE"/>
    <property type="match status" value="1"/>
</dbReference>
<evidence type="ECO:0000256" key="5">
    <source>
        <dbReference type="PIRSR" id="PIRSR000137-2"/>
    </source>
</evidence>
<dbReference type="AlphaFoldDB" id="T1ENU8"/>